<gene>
    <name evidence="1" type="ORF">SBA1_1450005</name>
</gene>
<sequence>MSDLFPPGFPTELVTTAFVVAKEAAWRPALAVRSVEWFGAHGYAVLGTELWLPKGASIQSLPCFQSVSRKNDELWDSFVARAATETSAYLRSFAHKFAQEGDVYVNVTWVNETEFLNLDVK</sequence>
<organism evidence="1 2">
    <name type="scientific">Candidatus Sulfotelmatobacter kueseliae</name>
    <dbReference type="NCBI Taxonomy" id="2042962"/>
    <lineage>
        <taxon>Bacteria</taxon>
        <taxon>Pseudomonadati</taxon>
        <taxon>Acidobacteriota</taxon>
        <taxon>Terriglobia</taxon>
        <taxon>Terriglobales</taxon>
        <taxon>Candidatus Korobacteraceae</taxon>
        <taxon>Candidatus Sulfotelmatobacter</taxon>
    </lineage>
</organism>
<protein>
    <submittedName>
        <fullName evidence="1">Uncharacterized protein</fullName>
    </submittedName>
</protein>
<evidence type="ECO:0000313" key="1">
    <source>
        <dbReference type="EMBL" id="SPF35834.1"/>
    </source>
</evidence>
<dbReference type="Proteomes" id="UP000238701">
    <property type="component" value="Unassembled WGS sequence"/>
</dbReference>
<accession>A0A2U3K840</accession>
<proteinExistence type="predicted"/>
<evidence type="ECO:0000313" key="2">
    <source>
        <dbReference type="Proteomes" id="UP000238701"/>
    </source>
</evidence>
<reference evidence="2" key="1">
    <citation type="submission" date="2018-02" db="EMBL/GenBank/DDBJ databases">
        <authorList>
            <person name="Hausmann B."/>
        </authorList>
    </citation>
    <scope>NUCLEOTIDE SEQUENCE [LARGE SCALE GENOMIC DNA]</scope>
    <source>
        <strain evidence="2">Peat soil MAG SbA1</strain>
    </source>
</reference>
<dbReference type="AlphaFoldDB" id="A0A2U3K840"/>
<dbReference type="EMBL" id="OMOD01000052">
    <property type="protein sequence ID" value="SPF35834.1"/>
    <property type="molecule type" value="Genomic_DNA"/>
</dbReference>
<name>A0A2U3K840_9BACT</name>